<sequence length="140" mass="14311">MPSPPRTLPASLSRVIFHGLFFNCFPGSGQLIQRGWPDSPVPPGVALSRGCGWGRGLAVLISGRAGPLLRVDLGASAAAREAACCATRGAGGGWVEAGGHPGTLKPSVPEWSASWLAADGGRVSGLSMCVRREESVGSPH</sequence>
<gene>
    <name evidence="1" type="ORF">E2C01_055204</name>
</gene>
<evidence type="ECO:0000313" key="2">
    <source>
        <dbReference type="Proteomes" id="UP000324222"/>
    </source>
</evidence>
<protein>
    <submittedName>
        <fullName evidence="1">Uncharacterized protein</fullName>
    </submittedName>
</protein>
<dbReference type="AlphaFoldDB" id="A0A5B7GLV4"/>
<dbReference type="EMBL" id="VSRR010018246">
    <property type="protein sequence ID" value="MPC61140.1"/>
    <property type="molecule type" value="Genomic_DNA"/>
</dbReference>
<reference evidence="1 2" key="1">
    <citation type="submission" date="2019-05" db="EMBL/GenBank/DDBJ databases">
        <title>Another draft genome of Portunus trituberculatus and its Hox gene families provides insights of decapod evolution.</title>
        <authorList>
            <person name="Jeong J.-H."/>
            <person name="Song I."/>
            <person name="Kim S."/>
            <person name="Choi T."/>
            <person name="Kim D."/>
            <person name="Ryu S."/>
            <person name="Kim W."/>
        </authorList>
    </citation>
    <scope>NUCLEOTIDE SEQUENCE [LARGE SCALE GENOMIC DNA]</scope>
    <source>
        <tissue evidence="1">Muscle</tissue>
    </source>
</reference>
<proteinExistence type="predicted"/>
<evidence type="ECO:0000313" key="1">
    <source>
        <dbReference type="EMBL" id="MPC61140.1"/>
    </source>
</evidence>
<organism evidence="1 2">
    <name type="scientific">Portunus trituberculatus</name>
    <name type="common">Swimming crab</name>
    <name type="synonym">Neptunus trituberculatus</name>
    <dbReference type="NCBI Taxonomy" id="210409"/>
    <lineage>
        <taxon>Eukaryota</taxon>
        <taxon>Metazoa</taxon>
        <taxon>Ecdysozoa</taxon>
        <taxon>Arthropoda</taxon>
        <taxon>Crustacea</taxon>
        <taxon>Multicrustacea</taxon>
        <taxon>Malacostraca</taxon>
        <taxon>Eumalacostraca</taxon>
        <taxon>Eucarida</taxon>
        <taxon>Decapoda</taxon>
        <taxon>Pleocyemata</taxon>
        <taxon>Brachyura</taxon>
        <taxon>Eubrachyura</taxon>
        <taxon>Portunoidea</taxon>
        <taxon>Portunidae</taxon>
        <taxon>Portuninae</taxon>
        <taxon>Portunus</taxon>
    </lineage>
</organism>
<comment type="caution">
    <text evidence="1">The sequence shown here is derived from an EMBL/GenBank/DDBJ whole genome shotgun (WGS) entry which is preliminary data.</text>
</comment>
<keyword evidence="2" id="KW-1185">Reference proteome</keyword>
<name>A0A5B7GLV4_PORTR</name>
<dbReference type="Proteomes" id="UP000324222">
    <property type="component" value="Unassembled WGS sequence"/>
</dbReference>
<accession>A0A5B7GLV4</accession>